<evidence type="ECO:0000313" key="12">
    <source>
        <dbReference type="EMBL" id="KMT66090.1"/>
    </source>
</evidence>
<feature type="binding site" evidence="8">
    <location>
        <begin position="126"/>
        <end position="130"/>
    </location>
    <ligand>
        <name>NADP(+)</name>
        <dbReference type="ChEBI" id="CHEBI:58349"/>
    </ligand>
</feature>
<comment type="function">
    <text evidence="8">Involved in the biosynthesis of the chorismate, which leads to the biosynthesis of aromatic amino acids. Catalyzes the reversible NADPH linked reduction of 3-dehydroshikimate (DHSA) to yield shikimate (SA).</text>
</comment>
<feature type="binding site" evidence="8">
    <location>
        <position position="77"/>
    </location>
    <ligand>
        <name>NADP(+)</name>
        <dbReference type="ChEBI" id="CHEBI:58349"/>
    </ligand>
</feature>
<dbReference type="HAMAP" id="MF_00222">
    <property type="entry name" value="Shikimate_DH_AroE"/>
    <property type="match status" value="1"/>
</dbReference>
<dbReference type="FunFam" id="3.40.50.720:FF:000104">
    <property type="entry name" value="Shikimate dehydrogenase (NADP(+))"/>
    <property type="match status" value="1"/>
</dbReference>
<dbReference type="SUPFAM" id="SSF53223">
    <property type="entry name" value="Aminoacid dehydrogenase-like, N-terminal domain"/>
    <property type="match status" value="1"/>
</dbReference>
<dbReference type="InterPro" id="IPR022893">
    <property type="entry name" value="Shikimate_DH_fam"/>
</dbReference>
<evidence type="ECO:0000256" key="7">
    <source>
        <dbReference type="ARBA" id="ARBA00049442"/>
    </source>
</evidence>
<feature type="binding site" evidence="8">
    <location>
        <position position="237"/>
    </location>
    <ligand>
        <name>NADP(+)</name>
        <dbReference type="ChEBI" id="CHEBI:58349"/>
    </ligand>
</feature>
<dbReference type="PATRIC" id="fig|1513271.3.peg.1337"/>
<feature type="active site" description="Proton acceptor" evidence="8">
    <location>
        <position position="65"/>
    </location>
</feature>
<dbReference type="PANTHER" id="PTHR21089:SF1">
    <property type="entry name" value="BIFUNCTIONAL 3-DEHYDROQUINATE DEHYDRATASE_SHIKIMATE DEHYDROGENASE, CHLOROPLASTIC"/>
    <property type="match status" value="1"/>
</dbReference>
<dbReference type="Pfam" id="PF18317">
    <property type="entry name" value="SDH_C"/>
    <property type="match status" value="1"/>
</dbReference>
<dbReference type="OrthoDB" id="9776868at2"/>
<dbReference type="NCBIfam" id="TIGR00507">
    <property type="entry name" value="aroE"/>
    <property type="match status" value="1"/>
</dbReference>
<dbReference type="EC" id="1.1.1.25" evidence="2 8"/>
<gene>
    <name evidence="8" type="primary">aroE</name>
    <name evidence="12" type="ORF">XM47_06520</name>
</gene>
<proteinExistence type="inferred from homology"/>
<keyword evidence="4 8" id="KW-0521">NADP</keyword>
<evidence type="ECO:0000256" key="1">
    <source>
        <dbReference type="ARBA" id="ARBA00004871"/>
    </source>
</evidence>
<comment type="caution">
    <text evidence="12">The sequence shown here is derived from an EMBL/GenBank/DDBJ whole genome shotgun (WGS) entry which is preliminary data.</text>
</comment>
<feature type="domain" description="Quinate/shikimate 5-dehydrogenase/glutamyl-tRNA reductase" evidence="9">
    <location>
        <begin position="116"/>
        <end position="191"/>
    </location>
</feature>
<evidence type="ECO:0000256" key="4">
    <source>
        <dbReference type="ARBA" id="ARBA00022857"/>
    </source>
</evidence>
<feature type="binding site" evidence="8">
    <location>
        <position position="102"/>
    </location>
    <ligand>
        <name>shikimate</name>
        <dbReference type="ChEBI" id="CHEBI:36208"/>
    </ligand>
</feature>
<dbReference type="GO" id="GO:0019632">
    <property type="term" value="P:shikimate metabolic process"/>
    <property type="evidence" value="ECO:0007669"/>
    <property type="project" value="InterPro"/>
</dbReference>
<dbReference type="GO" id="GO:0004764">
    <property type="term" value="F:shikimate 3-dehydrogenase (NADP+) activity"/>
    <property type="evidence" value="ECO:0007669"/>
    <property type="project" value="UniProtKB-UniRule"/>
</dbReference>
<feature type="binding site" evidence="8">
    <location>
        <begin position="14"/>
        <end position="16"/>
    </location>
    <ligand>
        <name>shikimate</name>
        <dbReference type="ChEBI" id="CHEBI:36208"/>
    </ligand>
</feature>
<evidence type="ECO:0000259" key="10">
    <source>
        <dbReference type="Pfam" id="PF08501"/>
    </source>
</evidence>
<sequence>MDQYIVFGNPIKQSKSPTIHTEFAKQTQQDISYQARLSELDEFEQNVKDFAQQGGKGCNVTVPFKERAFKMADKVSDRAKLAQAANTLTLLPDGTIEADTTDGAGLINDLIENDVPLKGKRILLIGAGGAARGVIQLLLEHLPESLTITNRTVSKAETLVERFAGLGNLNALAFDSLEQGYDLVINSTSASLSNELPPISETVFKPGGYAYDMVYSDKPTVFVEWALQNKVKLALDGLGMLVGQAAESFYVWRGVRPNLLPVVKLLRA</sequence>
<name>A0A0J8GTK1_9ALTE</name>
<dbReference type="InterPro" id="IPR011342">
    <property type="entry name" value="Shikimate_DH"/>
</dbReference>
<evidence type="ECO:0000259" key="11">
    <source>
        <dbReference type="Pfam" id="PF18317"/>
    </source>
</evidence>
<dbReference type="GO" id="GO:0008652">
    <property type="term" value="P:amino acid biosynthetic process"/>
    <property type="evidence" value="ECO:0007669"/>
    <property type="project" value="UniProtKB-KW"/>
</dbReference>
<feature type="domain" description="Shikimate dehydrogenase substrate binding N-terminal" evidence="10">
    <location>
        <begin position="6"/>
        <end position="88"/>
    </location>
</feature>
<comment type="subunit">
    <text evidence="8">Homodimer.</text>
</comment>
<dbReference type="InterPro" id="IPR013708">
    <property type="entry name" value="Shikimate_DH-bd_N"/>
</dbReference>
<dbReference type="Gene3D" id="3.40.50.10860">
    <property type="entry name" value="Leucine Dehydrogenase, chain A, domain 1"/>
    <property type="match status" value="1"/>
</dbReference>
<evidence type="ECO:0000256" key="6">
    <source>
        <dbReference type="ARBA" id="ARBA00023141"/>
    </source>
</evidence>
<dbReference type="GO" id="GO:0005829">
    <property type="term" value="C:cytosol"/>
    <property type="evidence" value="ECO:0007669"/>
    <property type="project" value="TreeGrafter"/>
</dbReference>
<dbReference type="Pfam" id="PF08501">
    <property type="entry name" value="Shikimate_dh_N"/>
    <property type="match status" value="1"/>
</dbReference>
<accession>A0A0J8GTK1</accession>
<dbReference type="GO" id="GO:0009423">
    <property type="term" value="P:chorismate biosynthetic process"/>
    <property type="evidence" value="ECO:0007669"/>
    <property type="project" value="UniProtKB-UniRule"/>
</dbReference>
<dbReference type="SUPFAM" id="SSF51735">
    <property type="entry name" value="NAD(P)-binding Rossmann-fold domains"/>
    <property type="match status" value="1"/>
</dbReference>
<dbReference type="Pfam" id="PF01488">
    <property type="entry name" value="Shikimate_DH"/>
    <property type="match status" value="1"/>
</dbReference>
<organism evidence="12 13">
    <name type="scientific">Catenovulum maritimum</name>
    <dbReference type="NCBI Taxonomy" id="1513271"/>
    <lineage>
        <taxon>Bacteria</taxon>
        <taxon>Pseudomonadati</taxon>
        <taxon>Pseudomonadota</taxon>
        <taxon>Gammaproteobacteria</taxon>
        <taxon>Alteromonadales</taxon>
        <taxon>Alteromonadaceae</taxon>
        <taxon>Catenovulum</taxon>
    </lineage>
</organism>
<evidence type="ECO:0000256" key="2">
    <source>
        <dbReference type="ARBA" id="ARBA00012962"/>
    </source>
</evidence>
<dbReference type="Proteomes" id="UP000037600">
    <property type="component" value="Unassembled WGS sequence"/>
</dbReference>
<comment type="catalytic activity">
    <reaction evidence="7 8">
        <text>shikimate + NADP(+) = 3-dehydroshikimate + NADPH + H(+)</text>
        <dbReference type="Rhea" id="RHEA:17737"/>
        <dbReference type="ChEBI" id="CHEBI:15378"/>
        <dbReference type="ChEBI" id="CHEBI:16630"/>
        <dbReference type="ChEBI" id="CHEBI:36208"/>
        <dbReference type="ChEBI" id="CHEBI:57783"/>
        <dbReference type="ChEBI" id="CHEBI:58349"/>
        <dbReference type="EC" id="1.1.1.25"/>
    </reaction>
</comment>
<dbReference type="InterPro" id="IPR046346">
    <property type="entry name" value="Aminoacid_DH-like_N_sf"/>
</dbReference>
<dbReference type="UniPathway" id="UPA00053">
    <property type="reaction ID" value="UER00087"/>
</dbReference>
<feature type="binding site" evidence="8">
    <location>
        <position position="86"/>
    </location>
    <ligand>
        <name>shikimate</name>
        <dbReference type="ChEBI" id="CHEBI:36208"/>
    </ligand>
</feature>
<evidence type="ECO:0000256" key="5">
    <source>
        <dbReference type="ARBA" id="ARBA00023002"/>
    </source>
</evidence>
<protein>
    <recommendedName>
        <fullName evidence="2 8">Shikimate dehydrogenase (NADP(+))</fullName>
        <shortName evidence="8">SDH</shortName>
        <ecNumber evidence="2 8">1.1.1.25</ecNumber>
    </recommendedName>
</protein>
<comment type="similarity">
    <text evidence="8">Belongs to the shikimate dehydrogenase family.</text>
</comment>
<keyword evidence="3 8" id="KW-0028">Amino-acid biosynthesis</keyword>
<feature type="binding site" evidence="8">
    <location>
        <position position="61"/>
    </location>
    <ligand>
        <name>shikimate</name>
        <dbReference type="ChEBI" id="CHEBI:36208"/>
    </ligand>
</feature>
<feature type="binding site" evidence="8">
    <location>
        <position position="244"/>
    </location>
    <ligand>
        <name>shikimate</name>
        <dbReference type="ChEBI" id="CHEBI:36208"/>
    </ligand>
</feature>
<dbReference type="AlphaFoldDB" id="A0A0J8GTK1"/>
<evidence type="ECO:0000256" key="8">
    <source>
        <dbReference type="HAMAP-Rule" id="MF_00222"/>
    </source>
</evidence>
<evidence type="ECO:0000313" key="13">
    <source>
        <dbReference type="Proteomes" id="UP000037600"/>
    </source>
</evidence>
<dbReference type="FunFam" id="3.40.50.10860:FF:000006">
    <property type="entry name" value="Shikimate dehydrogenase (NADP(+))"/>
    <property type="match status" value="1"/>
</dbReference>
<dbReference type="InterPro" id="IPR006151">
    <property type="entry name" value="Shikm_DH/Glu-tRNA_Rdtase"/>
</dbReference>
<keyword evidence="6 8" id="KW-0057">Aromatic amino acid biosynthesis</keyword>
<dbReference type="Gene3D" id="3.40.50.720">
    <property type="entry name" value="NAD(P)-binding Rossmann-like Domain"/>
    <property type="match status" value="1"/>
</dbReference>
<comment type="pathway">
    <text evidence="1 8">Metabolic intermediate biosynthesis; chorismate biosynthesis; chorismate from D-erythrose 4-phosphate and phosphoenolpyruvate: step 4/7.</text>
</comment>
<feature type="binding site" evidence="8">
    <location>
        <position position="215"/>
    </location>
    <ligand>
        <name>shikimate</name>
        <dbReference type="ChEBI" id="CHEBI:36208"/>
    </ligand>
</feature>
<dbReference type="InterPro" id="IPR041121">
    <property type="entry name" value="SDH_C"/>
</dbReference>
<dbReference type="EMBL" id="LAZL01000007">
    <property type="protein sequence ID" value="KMT66090.1"/>
    <property type="molecule type" value="Genomic_DNA"/>
</dbReference>
<feature type="binding site" evidence="8">
    <location>
        <begin position="150"/>
        <end position="155"/>
    </location>
    <ligand>
        <name>NADP(+)</name>
        <dbReference type="ChEBI" id="CHEBI:58349"/>
    </ligand>
</feature>
<dbReference type="GO" id="GO:0050661">
    <property type="term" value="F:NADP binding"/>
    <property type="evidence" value="ECO:0007669"/>
    <property type="project" value="InterPro"/>
</dbReference>
<dbReference type="NCBIfam" id="NF001310">
    <property type="entry name" value="PRK00258.1-2"/>
    <property type="match status" value="1"/>
</dbReference>
<reference evidence="12 13" key="1">
    <citation type="submission" date="2015-04" db="EMBL/GenBank/DDBJ databases">
        <title>Draft Genome Sequence of the Novel Agar-Digesting Marine Bacterium Q1.</title>
        <authorList>
            <person name="Li Y."/>
            <person name="Li D."/>
            <person name="Chen G."/>
            <person name="Du Z."/>
        </authorList>
    </citation>
    <scope>NUCLEOTIDE SEQUENCE [LARGE SCALE GENOMIC DNA]</scope>
    <source>
        <strain evidence="12 13">Q1</strain>
    </source>
</reference>
<dbReference type="CDD" id="cd01065">
    <property type="entry name" value="NAD_bind_Shikimate_DH"/>
    <property type="match status" value="1"/>
</dbReference>
<feature type="binding site" evidence="8">
    <location>
        <position position="213"/>
    </location>
    <ligand>
        <name>NADP(+)</name>
        <dbReference type="ChEBI" id="CHEBI:58349"/>
    </ligand>
</feature>
<dbReference type="InterPro" id="IPR036291">
    <property type="entry name" value="NAD(P)-bd_dom_sf"/>
</dbReference>
<dbReference type="PANTHER" id="PTHR21089">
    <property type="entry name" value="SHIKIMATE DEHYDROGENASE"/>
    <property type="match status" value="1"/>
</dbReference>
<evidence type="ECO:0000259" key="9">
    <source>
        <dbReference type="Pfam" id="PF01488"/>
    </source>
</evidence>
<feature type="domain" description="SDH C-terminal" evidence="11">
    <location>
        <begin position="237"/>
        <end position="263"/>
    </location>
</feature>
<keyword evidence="13" id="KW-1185">Reference proteome</keyword>
<keyword evidence="5 8" id="KW-0560">Oxidoreductase</keyword>
<dbReference type="STRING" id="1513271.XM47_06520"/>
<evidence type="ECO:0000256" key="3">
    <source>
        <dbReference type="ARBA" id="ARBA00022605"/>
    </source>
</evidence>
<dbReference type="GO" id="GO:0009073">
    <property type="term" value="P:aromatic amino acid family biosynthetic process"/>
    <property type="evidence" value="ECO:0007669"/>
    <property type="project" value="UniProtKB-KW"/>
</dbReference>
<dbReference type="RefSeq" id="WP_048690916.1">
    <property type="nucleotide sequence ID" value="NZ_KQ130485.1"/>
</dbReference>